<name>A0A8S5SSL0_9CAUD</name>
<proteinExistence type="predicted"/>
<feature type="region of interest" description="Disordered" evidence="1">
    <location>
        <begin position="205"/>
        <end position="229"/>
    </location>
</feature>
<feature type="transmembrane region" description="Helical" evidence="2">
    <location>
        <begin position="336"/>
        <end position="360"/>
    </location>
</feature>
<keyword evidence="2" id="KW-1133">Transmembrane helix</keyword>
<organism evidence="3">
    <name type="scientific">Siphoviridae sp. ctFgp7</name>
    <dbReference type="NCBI Taxonomy" id="2827821"/>
    <lineage>
        <taxon>Viruses</taxon>
        <taxon>Duplodnaviria</taxon>
        <taxon>Heunggongvirae</taxon>
        <taxon>Uroviricota</taxon>
        <taxon>Caudoviricetes</taxon>
    </lineage>
</organism>
<evidence type="ECO:0000256" key="1">
    <source>
        <dbReference type="SAM" id="MobiDB-lite"/>
    </source>
</evidence>
<evidence type="ECO:0000256" key="2">
    <source>
        <dbReference type="SAM" id="Phobius"/>
    </source>
</evidence>
<keyword evidence="2" id="KW-0472">Membrane</keyword>
<feature type="compositionally biased region" description="Basic and acidic residues" evidence="1">
    <location>
        <begin position="210"/>
        <end position="229"/>
    </location>
</feature>
<accession>A0A8S5SSL0</accession>
<reference evidence="3" key="1">
    <citation type="journal article" date="2021" name="Proc. Natl. Acad. Sci. U.S.A.">
        <title>A Catalog of Tens of Thousands of Viruses from Human Metagenomes Reveals Hidden Associations with Chronic Diseases.</title>
        <authorList>
            <person name="Tisza M.J."/>
            <person name="Buck C.B."/>
        </authorList>
    </citation>
    <scope>NUCLEOTIDE SEQUENCE</scope>
    <source>
        <strain evidence="3">CtFgp7</strain>
    </source>
</reference>
<dbReference type="EMBL" id="BK032669">
    <property type="protein sequence ID" value="DAF54020.1"/>
    <property type="molecule type" value="Genomic_DNA"/>
</dbReference>
<protein>
    <submittedName>
        <fullName evidence="3">Uncharacterized protein</fullName>
    </submittedName>
</protein>
<evidence type="ECO:0000313" key="3">
    <source>
        <dbReference type="EMBL" id="DAF54020.1"/>
    </source>
</evidence>
<sequence>MIVRRLLQLPLKRDALMKKSVIGFLVFFGLFLLPSAAEALRYKGDPSEIAACYQGCMDKNRDEPGLLADIVYMPDYCVCICGIMINTFTEDEQSALAAFGDGVKLAFGLPKEKVLKTTLYCVKKTLRTAAPKKEYAKKEKKKEKPPVKKEVRLSVSEAVCVGLAHDIARNEHADENERTFKRFGCPEKYIKEAYEKKYERFKPGKNKTNFQKEKSASRPVKEEKKQEKEPYDWNRFFEEPAAPARPKLPEPKPKKNDEIDRAAVLRDIEYAFRDKTPAVGIFFMGVYDAAVELFSGGLFLDPKDKEYEKKREEIDSRFFSLDKRKRERFAYKFGKVFFYIAILAVTLGFVYVYSYVFMFYKKKH</sequence>
<keyword evidence="2" id="KW-0812">Transmembrane</keyword>